<evidence type="ECO:0000313" key="7">
    <source>
        <dbReference type="EMBL" id="KAK9764767.1"/>
    </source>
</evidence>
<evidence type="ECO:0000259" key="6">
    <source>
        <dbReference type="PROSITE" id="PS50066"/>
    </source>
</evidence>
<reference evidence="7 8" key="1">
    <citation type="submission" date="2023-04" db="EMBL/GenBank/DDBJ databases">
        <title>Genome of Basidiobolus ranarum AG-B5.</title>
        <authorList>
            <person name="Stajich J.E."/>
            <person name="Carter-House D."/>
            <person name="Gryganskyi A."/>
        </authorList>
    </citation>
    <scope>NUCLEOTIDE SEQUENCE [LARGE SCALE GENOMIC DNA]</scope>
    <source>
        <strain evidence="7 8">AG-B5</strain>
    </source>
</reference>
<dbReference type="PRINTS" id="PR00404">
    <property type="entry name" value="MADSDOMAIN"/>
</dbReference>
<dbReference type="InterPro" id="IPR033897">
    <property type="entry name" value="SRF-like_MADS-box"/>
</dbReference>
<dbReference type="EMBL" id="JASJQH010000371">
    <property type="protein sequence ID" value="KAK9764767.1"/>
    <property type="molecule type" value="Genomic_DNA"/>
</dbReference>
<comment type="subcellular location">
    <subcellularLocation>
        <location evidence="1">Nucleus</location>
    </subcellularLocation>
</comment>
<evidence type="ECO:0000256" key="3">
    <source>
        <dbReference type="ARBA" id="ARBA00023125"/>
    </source>
</evidence>
<dbReference type="SUPFAM" id="SSF55455">
    <property type="entry name" value="SRF-like"/>
    <property type="match status" value="1"/>
</dbReference>
<sequence length="253" mass="28681">MGRKKIKIKTIENERQKNVTFSRRRCGLIKKAHELAVLCECKVVLMMFDAKDACHIYSSVDDPEGLIEKYYRKEFKTVDNRRRKSAPNTSSDSMNKPAIVNEYKISTNGEGSENIQVKHTKNEHNPGAVLLSLNAEEGMSYGNGFPDNNCSNYEYLLDDGGVGYRDTGEQNGDMCHGLDYSSIMDFQSQPPPQNPRLSRHFSYPSTLGSQIFYDYPHSASNPSIADLEHPSMVMSMPMAIPNGWNKRQNSFQY</sequence>
<dbReference type="InterPro" id="IPR050142">
    <property type="entry name" value="MADS-box/MEF2_TF"/>
</dbReference>
<dbReference type="PROSITE" id="PS00350">
    <property type="entry name" value="MADS_BOX_1"/>
    <property type="match status" value="1"/>
</dbReference>
<accession>A0ABR2WTE5</accession>
<organism evidence="7 8">
    <name type="scientific">Basidiobolus ranarum</name>
    <dbReference type="NCBI Taxonomy" id="34480"/>
    <lineage>
        <taxon>Eukaryota</taxon>
        <taxon>Fungi</taxon>
        <taxon>Fungi incertae sedis</taxon>
        <taxon>Zoopagomycota</taxon>
        <taxon>Entomophthoromycotina</taxon>
        <taxon>Basidiobolomycetes</taxon>
        <taxon>Basidiobolales</taxon>
        <taxon>Basidiobolaceae</taxon>
        <taxon>Basidiobolus</taxon>
    </lineage>
</organism>
<evidence type="ECO:0000256" key="5">
    <source>
        <dbReference type="ARBA" id="ARBA00023242"/>
    </source>
</evidence>
<comment type="caution">
    <text evidence="7">The sequence shown here is derived from an EMBL/GenBank/DDBJ whole genome shotgun (WGS) entry which is preliminary data.</text>
</comment>
<dbReference type="Proteomes" id="UP001479436">
    <property type="component" value="Unassembled WGS sequence"/>
</dbReference>
<keyword evidence="4" id="KW-0804">Transcription</keyword>
<keyword evidence="3" id="KW-0238">DNA-binding</keyword>
<evidence type="ECO:0000313" key="8">
    <source>
        <dbReference type="Proteomes" id="UP001479436"/>
    </source>
</evidence>
<gene>
    <name evidence="7" type="ORF">K7432_007474</name>
</gene>
<keyword evidence="5" id="KW-0539">Nucleus</keyword>
<name>A0ABR2WTE5_9FUNG</name>
<feature type="domain" description="MADS-box" evidence="6">
    <location>
        <begin position="1"/>
        <end position="61"/>
    </location>
</feature>
<dbReference type="Gene3D" id="3.40.1810.10">
    <property type="entry name" value="Transcription factor, MADS-box"/>
    <property type="match status" value="1"/>
</dbReference>
<keyword evidence="2" id="KW-0805">Transcription regulation</keyword>
<proteinExistence type="predicted"/>
<dbReference type="SMART" id="SM00432">
    <property type="entry name" value="MADS"/>
    <property type="match status" value="1"/>
</dbReference>
<evidence type="ECO:0000256" key="1">
    <source>
        <dbReference type="ARBA" id="ARBA00004123"/>
    </source>
</evidence>
<evidence type="ECO:0000256" key="4">
    <source>
        <dbReference type="ARBA" id="ARBA00023163"/>
    </source>
</evidence>
<keyword evidence="8" id="KW-1185">Reference proteome</keyword>
<dbReference type="Pfam" id="PF00319">
    <property type="entry name" value="SRF-TF"/>
    <property type="match status" value="1"/>
</dbReference>
<dbReference type="CDD" id="cd00266">
    <property type="entry name" value="MADS_SRF_like"/>
    <property type="match status" value="1"/>
</dbReference>
<dbReference type="PROSITE" id="PS50066">
    <property type="entry name" value="MADS_BOX_2"/>
    <property type="match status" value="1"/>
</dbReference>
<dbReference type="PANTHER" id="PTHR48019">
    <property type="entry name" value="SERUM RESPONSE FACTOR HOMOLOG"/>
    <property type="match status" value="1"/>
</dbReference>
<dbReference type="InterPro" id="IPR002100">
    <property type="entry name" value="TF_MADSbox"/>
</dbReference>
<dbReference type="InterPro" id="IPR036879">
    <property type="entry name" value="TF_MADSbox_sf"/>
</dbReference>
<protein>
    <recommendedName>
        <fullName evidence="6">MADS-box domain-containing protein</fullName>
    </recommendedName>
</protein>
<evidence type="ECO:0000256" key="2">
    <source>
        <dbReference type="ARBA" id="ARBA00023015"/>
    </source>
</evidence>